<evidence type="ECO:0000259" key="6">
    <source>
        <dbReference type="Pfam" id="PF17048"/>
    </source>
</evidence>
<keyword evidence="2 4" id="KW-0378">Hydrolase</keyword>
<sequence length="749" mass="81696">MAEFGSIRARWTMLLALASILLFLFALLVNTELPRENIRPSRFQTKQRLSDKAERAAQGDQYLLGVGKADITGPVVEINFMGYASAAQVGTGLRQRIFARAFIVGDVAKPTDRFIYLNIDTSCGDTAIRNGILEGIAALGSNYTAYGQQNVAVVGTHQHSGPGAYMNYLLPQVTSLGFDPQSYQAIVDGSVLAVKRAHEALTPGYLSIATTNVTNASINRSLYAYLANPAEERAQYEDDVEKLMTMMRFQRASDGKNMGGMTWFPVHGTSMLENNTHVSGDNKGVAQYLFEKSMVDDTSAADGFVAAFSQASVGDTTPNVLGAYCDDGSGQMCTLENSTCSGTAATCHGRGPFFDKVDLGVSSCYEIGKRQFQPARSLYDSFDSIATPVSSNGVKAFHFFQDMQYFNFQLPNGTAVQTCPASLGYSFAAGTTDGPGPFDFTQNDPNKPNANPLWPLVSHLIRSPSPEQVECQKPKPILLDVGEMDIPYAWSPNLVDIQMFRVGQMFMIISPSEVTTMSGRRWKSAIAAAAKSQGITTQEPMVVIGSPANTYAHYLTTPEEYGIQRYEGASTLYGPWELPAYINLTVSNLKYLAASSTQGPPQGTLPPDNRKNSLNLNTGVVMDNPPISKSFGQVLTQPNPRYSRGAVVNATFVGANPRNNLRLEGTFTAVEQLQNGNWVQVRNDWDWFLSMTWTRDDPVLGSSHVVLSWETEQDAEAGTYRLHYYGDAKAFVSGSITPFEGISNSFMLS</sequence>
<evidence type="ECO:0000313" key="8">
    <source>
        <dbReference type="Proteomes" id="UP000799302"/>
    </source>
</evidence>
<feature type="domain" description="Neutral/alkaline non-lysosomal ceramidase C-terminal" evidence="6">
    <location>
        <begin position="587"/>
        <end position="747"/>
    </location>
</feature>
<dbReference type="InterPro" id="IPR031331">
    <property type="entry name" value="NEUT/ALK_ceramidase_C"/>
</dbReference>
<evidence type="ECO:0000256" key="2">
    <source>
        <dbReference type="ARBA" id="ARBA00022801"/>
    </source>
</evidence>
<feature type="binding site" evidence="3">
    <location>
        <position position="157"/>
    </location>
    <ligand>
        <name>Zn(2+)</name>
        <dbReference type="ChEBI" id="CHEBI:29105"/>
    </ligand>
</feature>
<dbReference type="Gene3D" id="2.60.40.2300">
    <property type="entry name" value="Neutral/alkaline non-lysosomal ceramidase, C-terminal domain"/>
    <property type="match status" value="1"/>
</dbReference>
<dbReference type="EMBL" id="MU004240">
    <property type="protein sequence ID" value="KAF2665737.1"/>
    <property type="molecule type" value="Genomic_DNA"/>
</dbReference>
<keyword evidence="4" id="KW-0746">Sphingolipid metabolism</keyword>
<keyword evidence="3" id="KW-0479">Metal-binding</keyword>
<dbReference type="PANTHER" id="PTHR12670:SF20">
    <property type="entry name" value="NEUTRAL CERAMIDASE"/>
    <property type="match status" value="1"/>
</dbReference>
<keyword evidence="8" id="KW-1185">Reference proteome</keyword>
<accession>A0A6A6U2U9</accession>
<dbReference type="GO" id="GO:0042759">
    <property type="term" value="P:long-chain fatty acid biosynthetic process"/>
    <property type="evidence" value="ECO:0007669"/>
    <property type="project" value="TreeGrafter"/>
</dbReference>
<feature type="domain" description="Neutral/alkaline non-lysosomal ceramidase N-terminal" evidence="5">
    <location>
        <begin position="62"/>
        <end position="583"/>
    </location>
</feature>
<feature type="binding site" evidence="3">
    <location>
        <position position="554"/>
    </location>
    <ligand>
        <name>Zn(2+)</name>
        <dbReference type="ChEBI" id="CHEBI:29105"/>
    </ligand>
</feature>
<feature type="binding site" evidence="3">
    <location>
        <position position="267"/>
    </location>
    <ligand>
        <name>Zn(2+)</name>
        <dbReference type="ChEBI" id="CHEBI:29105"/>
    </ligand>
</feature>
<dbReference type="Pfam" id="PF17048">
    <property type="entry name" value="Ceramidse_alk_C"/>
    <property type="match status" value="1"/>
</dbReference>
<dbReference type="GO" id="GO:0046872">
    <property type="term" value="F:metal ion binding"/>
    <property type="evidence" value="ECO:0007669"/>
    <property type="project" value="UniProtKB-KW"/>
</dbReference>
<dbReference type="InterPro" id="IPR006823">
    <property type="entry name" value="Ceramidase_alk"/>
</dbReference>
<evidence type="ECO:0000256" key="3">
    <source>
        <dbReference type="PIRSR" id="PIRSR606823-2"/>
    </source>
</evidence>
<dbReference type="EC" id="3.5.1.23" evidence="4"/>
<comment type="cofactor">
    <cofactor evidence="3">
        <name>Zn(2+)</name>
        <dbReference type="ChEBI" id="CHEBI:29105"/>
    </cofactor>
    <text evidence="3">Binds 1 zinc ion per subunit.</text>
</comment>
<evidence type="ECO:0000313" key="7">
    <source>
        <dbReference type="EMBL" id="KAF2665737.1"/>
    </source>
</evidence>
<feature type="binding site" evidence="3">
    <location>
        <position position="513"/>
    </location>
    <ligand>
        <name>Zn(2+)</name>
        <dbReference type="ChEBI" id="CHEBI:29105"/>
    </ligand>
</feature>
<organism evidence="7 8">
    <name type="scientific">Microthyrium microscopicum</name>
    <dbReference type="NCBI Taxonomy" id="703497"/>
    <lineage>
        <taxon>Eukaryota</taxon>
        <taxon>Fungi</taxon>
        <taxon>Dikarya</taxon>
        <taxon>Ascomycota</taxon>
        <taxon>Pezizomycotina</taxon>
        <taxon>Dothideomycetes</taxon>
        <taxon>Dothideomycetes incertae sedis</taxon>
        <taxon>Microthyriales</taxon>
        <taxon>Microthyriaceae</taxon>
        <taxon>Microthyrium</taxon>
    </lineage>
</organism>
<dbReference type="OrthoDB" id="191371at2759"/>
<dbReference type="GO" id="GO:0017040">
    <property type="term" value="F:N-acylsphingosine amidohydrolase activity"/>
    <property type="evidence" value="ECO:0007669"/>
    <property type="project" value="UniProtKB-UniRule"/>
</dbReference>
<name>A0A6A6U2U9_9PEZI</name>
<dbReference type="GO" id="GO:0046514">
    <property type="term" value="P:ceramide catabolic process"/>
    <property type="evidence" value="ECO:0007669"/>
    <property type="project" value="InterPro"/>
</dbReference>
<comment type="similarity">
    <text evidence="1 4">Belongs to the neutral ceramidase family.</text>
</comment>
<dbReference type="Proteomes" id="UP000799302">
    <property type="component" value="Unassembled WGS sequence"/>
</dbReference>
<comment type="catalytic activity">
    <reaction evidence="4">
        <text>an N-acylsphing-4-enine + H2O = sphing-4-enine + a fatty acid</text>
        <dbReference type="Rhea" id="RHEA:20856"/>
        <dbReference type="ChEBI" id="CHEBI:15377"/>
        <dbReference type="ChEBI" id="CHEBI:28868"/>
        <dbReference type="ChEBI" id="CHEBI:52639"/>
        <dbReference type="ChEBI" id="CHEBI:57756"/>
        <dbReference type="EC" id="3.5.1.23"/>
    </reaction>
</comment>
<dbReference type="GO" id="GO:0016020">
    <property type="term" value="C:membrane"/>
    <property type="evidence" value="ECO:0007669"/>
    <property type="project" value="GOC"/>
</dbReference>
<protein>
    <recommendedName>
        <fullName evidence="4">Neutral ceramidase</fullName>
        <ecNumber evidence="4">3.5.1.23</ecNumber>
    </recommendedName>
</protein>
<dbReference type="PANTHER" id="PTHR12670">
    <property type="entry name" value="CERAMIDASE"/>
    <property type="match status" value="1"/>
</dbReference>
<evidence type="ECO:0000256" key="1">
    <source>
        <dbReference type="ARBA" id="ARBA00009835"/>
    </source>
</evidence>
<dbReference type="AlphaFoldDB" id="A0A6A6U2U9"/>
<proteinExistence type="inferred from homology"/>
<dbReference type="InterPro" id="IPR031329">
    <property type="entry name" value="NEUT/ALK_ceramidase_N"/>
</dbReference>
<keyword evidence="4" id="KW-0443">Lipid metabolism</keyword>
<reference evidence="7" key="1">
    <citation type="journal article" date="2020" name="Stud. Mycol.">
        <title>101 Dothideomycetes genomes: a test case for predicting lifestyles and emergence of pathogens.</title>
        <authorList>
            <person name="Haridas S."/>
            <person name="Albert R."/>
            <person name="Binder M."/>
            <person name="Bloem J."/>
            <person name="Labutti K."/>
            <person name="Salamov A."/>
            <person name="Andreopoulos B."/>
            <person name="Baker S."/>
            <person name="Barry K."/>
            <person name="Bills G."/>
            <person name="Bluhm B."/>
            <person name="Cannon C."/>
            <person name="Castanera R."/>
            <person name="Culley D."/>
            <person name="Daum C."/>
            <person name="Ezra D."/>
            <person name="Gonzalez J."/>
            <person name="Henrissat B."/>
            <person name="Kuo A."/>
            <person name="Liang C."/>
            <person name="Lipzen A."/>
            <person name="Lutzoni F."/>
            <person name="Magnuson J."/>
            <person name="Mondo S."/>
            <person name="Nolan M."/>
            <person name="Ohm R."/>
            <person name="Pangilinan J."/>
            <person name="Park H.-J."/>
            <person name="Ramirez L."/>
            <person name="Alfaro M."/>
            <person name="Sun H."/>
            <person name="Tritt A."/>
            <person name="Yoshinaga Y."/>
            <person name="Zwiers L.-H."/>
            <person name="Turgeon B."/>
            <person name="Goodwin S."/>
            <person name="Spatafora J."/>
            <person name="Crous P."/>
            <person name="Grigoriev I."/>
        </authorList>
    </citation>
    <scope>NUCLEOTIDE SEQUENCE</scope>
    <source>
        <strain evidence="7">CBS 115976</strain>
    </source>
</reference>
<dbReference type="GO" id="GO:0046512">
    <property type="term" value="P:sphingosine biosynthetic process"/>
    <property type="evidence" value="ECO:0007669"/>
    <property type="project" value="TreeGrafter"/>
</dbReference>
<dbReference type="GO" id="GO:0005576">
    <property type="term" value="C:extracellular region"/>
    <property type="evidence" value="ECO:0007669"/>
    <property type="project" value="TreeGrafter"/>
</dbReference>
<evidence type="ECO:0000259" key="5">
    <source>
        <dbReference type="Pfam" id="PF04734"/>
    </source>
</evidence>
<dbReference type="Pfam" id="PF04734">
    <property type="entry name" value="Ceramidase_alk"/>
    <property type="match status" value="1"/>
</dbReference>
<gene>
    <name evidence="7" type="ORF">BT63DRAFT_405801</name>
</gene>
<dbReference type="InterPro" id="IPR038445">
    <property type="entry name" value="NCDase_C_sf"/>
</dbReference>
<evidence type="ECO:0000256" key="4">
    <source>
        <dbReference type="RuleBase" id="RU366019"/>
    </source>
</evidence>
<keyword evidence="3" id="KW-0862">Zinc</keyword>